<sequence length="136" mass="15164">MSALDDPSIPRHYQIDIDRDLLPKVKEVFMDVSNKLMFGLPESPQEELILSFPNSPLSITLTDDAKIGMGYGKSYFFTFPTASQTPLFSGTTPGIIVVRVIMIPDARPPPVLDLLRPCKPVRKAFKLDEGAQSYSY</sequence>
<gene>
    <name evidence="1" type="ORF">SERLADRAFT_432041</name>
</gene>
<name>F8NE98_SERL9</name>
<dbReference type="Proteomes" id="UP000008064">
    <property type="component" value="Unassembled WGS sequence"/>
</dbReference>
<dbReference type="AlphaFoldDB" id="F8NE98"/>
<accession>F8NE98</accession>
<dbReference type="KEGG" id="sla:SERLADRAFT_432041"/>
<evidence type="ECO:0000313" key="1">
    <source>
        <dbReference type="EMBL" id="EGO30480.1"/>
    </source>
</evidence>
<proteinExistence type="predicted"/>
<dbReference type="RefSeq" id="XP_007312364.1">
    <property type="nucleotide sequence ID" value="XM_007312302.1"/>
</dbReference>
<organism>
    <name type="scientific">Serpula lacrymans var. lacrymans (strain S7.9)</name>
    <name type="common">Dry rot fungus</name>
    <dbReference type="NCBI Taxonomy" id="578457"/>
    <lineage>
        <taxon>Eukaryota</taxon>
        <taxon>Fungi</taxon>
        <taxon>Dikarya</taxon>
        <taxon>Basidiomycota</taxon>
        <taxon>Agaricomycotina</taxon>
        <taxon>Agaricomycetes</taxon>
        <taxon>Agaricomycetidae</taxon>
        <taxon>Boletales</taxon>
        <taxon>Coniophorineae</taxon>
        <taxon>Serpulaceae</taxon>
        <taxon>Serpula</taxon>
    </lineage>
</organism>
<protein>
    <submittedName>
        <fullName evidence="1">Uncharacterized protein</fullName>
    </submittedName>
</protein>
<dbReference type="GeneID" id="18813895"/>
<dbReference type="HOGENOM" id="CLU_1876687_0_0_1"/>
<reference evidence="1" key="1">
    <citation type="submission" date="2011-04" db="EMBL/GenBank/DDBJ databases">
        <title>Evolution of plant cell wall degrading machinery underlies the functional diversity of forest fungi.</title>
        <authorList>
            <consortium name="US DOE Joint Genome Institute (JGI-PGF)"/>
            <person name="Eastwood D.C."/>
            <person name="Floudas D."/>
            <person name="Binder M."/>
            <person name="Majcherczyk A."/>
            <person name="Schneider P."/>
            <person name="Aerts A."/>
            <person name="Asiegbu F.O."/>
            <person name="Baker S.E."/>
            <person name="Barry K."/>
            <person name="Bendiksby M."/>
            <person name="Blumentritt M."/>
            <person name="Coutinho P.M."/>
            <person name="Cullen D."/>
            <person name="Cullen D."/>
            <person name="Gathman A."/>
            <person name="Goodell B."/>
            <person name="Henrissat B."/>
            <person name="Ihrmark K."/>
            <person name="Kauserud H."/>
            <person name="Kohler A."/>
            <person name="LaButti K."/>
            <person name="Lapidus A."/>
            <person name="Lavin J.L."/>
            <person name="Lee Y.-H."/>
            <person name="Lindquist E."/>
            <person name="Lilly W."/>
            <person name="Lucas S."/>
            <person name="Morin E."/>
            <person name="Murat C."/>
            <person name="Oguiza J.A."/>
            <person name="Park J."/>
            <person name="Pisabarro A.G."/>
            <person name="Riley R."/>
            <person name="Rosling A."/>
            <person name="Salamov A."/>
            <person name="Schmidt O."/>
            <person name="Schmutz J."/>
            <person name="Skrede I."/>
            <person name="Stenlid J."/>
            <person name="Wiebenga A."/>
            <person name="Xie X."/>
            <person name="Kues U."/>
            <person name="Hibbett D.S."/>
            <person name="Hoffmeister D."/>
            <person name="Hogberg N."/>
            <person name="Martin F."/>
            <person name="Grigoriev I.V."/>
            <person name="Watkinson S.C."/>
        </authorList>
    </citation>
    <scope>NUCLEOTIDE SEQUENCE</scope>
    <source>
        <strain evidence="1">S7.9</strain>
    </source>
</reference>
<dbReference type="EMBL" id="GL945428">
    <property type="protein sequence ID" value="EGO30480.1"/>
    <property type="molecule type" value="Genomic_DNA"/>
</dbReference>